<evidence type="ECO:0000256" key="2">
    <source>
        <dbReference type="SAM" id="MobiDB-lite"/>
    </source>
</evidence>
<name>A0AAV4A8N8_9GAST</name>
<dbReference type="InterPro" id="IPR006461">
    <property type="entry name" value="PLAC_motif_containing"/>
</dbReference>
<protein>
    <submittedName>
        <fullName evidence="3">Placenta-specific 8</fullName>
    </submittedName>
</protein>
<accession>A0AAV4A8N8</accession>
<dbReference type="EMBL" id="BLXT01003734">
    <property type="protein sequence ID" value="GFO03994.1"/>
    <property type="molecule type" value="Genomic_DNA"/>
</dbReference>
<dbReference type="Pfam" id="PF04749">
    <property type="entry name" value="PLAC8"/>
    <property type="match status" value="1"/>
</dbReference>
<dbReference type="AlphaFoldDB" id="A0AAV4A8N8"/>
<comment type="similarity">
    <text evidence="1">Belongs to the cornifelin family.</text>
</comment>
<comment type="caution">
    <text evidence="3">The sequence shown here is derived from an EMBL/GenBank/DDBJ whole genome shotgun (WGS) entry which is preliminary data.</text>
</comment>
<dbReference type="Proteomes" id="UP000735302">
    <property type="component" value="Unassembled WGS sequence"/>
</dbReference>
<dbReference type="NCBIfam" id="TIGR01571">
    <property type="entry name" value="A_thal_Cys_rich"/>
    <property type="match status" value="1"/>
</dbReference>
<organism evidence="3 4">
    <name type="scientific">Plakobranchus ocellatus</name>
    <dbReference type="NCBI Taxonomy" id="259542"/>
    <lineage>
        <taxon>Eukaryota</taxon>
        <taxon>Metazoa</taxon>
        <taxon>Spiralia</taxon>
        <taxon>Lophotrochozoa</taxon>
        <taxon>Mollusca</taxon>
        <taxon>Gastropoda</taxon>
        <taxon>Heterobranchia</taxon>
        <taxon>Euthyneura</taxon>
        <taxon>Panpulmonata</taxon>
        <taxon>Sacoglossa</taxon>
        <taxon>Placobranchoidea</taxon>
        <taxon>Plakobranchidae</taxon>
        <taxon>Plakobranchus</taxon>
    </lineage>
</organism>
<evidence type="ECO:0000256" key="1">
    <source>
        <dbReference type="ARBA" id="ARBA00009024"/>
    </source>
</evidence>
<feature type="region of interest" description="Disordered" evidence="2">
    <location>
        <begin position="1"/>
        <end position="25"/>
    </location>
</feature>
<proteinExistence type="inferred from homology"/>
<reference evidence="3 4" key="1">
    <citation type="journal article" date="2021" name="Elife">
        <title>Chloroplast acquisition without the gene transfer in kleptoplastic sea slugs, Plakobranchus ocellatus.</title>
        <authorList>
            <person name="Maeda T."/>
            <person name="Takahashi S."/>
            <person name="Yoshida T."/>
            <person name="Shimamura S."/>
            <person name="Takaki Y."/>
            <person name="Nagai Y."/>
            <person name="Toyoda A."/>
            <person name="Suzuki Y."/>
            <person name="Arimoto A."/>
            <person name="Ishii H."/>
            <person name="Satoh N."/>
            <person name="Nishiyama T."/>
            <person name="Hasebe M."/>
            <person name="Maruyama T."/>
            <person name="Minagawa J."/>
            <person name="Obokata J."/>
            <person name="Shigenobu S."/>
        </authorList>
    </citation>
    <scope>NUCLEOTIDE SEQUENCE [LARGE SCALE GENOMIC DNA]</scope>
</reference>
<gene>
    <name evidence="3" type="ORF">PoB_003049900</name>
</gene>
<evidence type="ECO:0000313" key="4">
    <source>
        <dbReference type="Proteomes" id="UP000735302"/>
    </source>
</evidence>
<sequence length="147" mass="16016">MTDYNYGVQPPQYDQKGPSYGHPPPVVQSQPMGGTTVIVQQAPQVVQRPWNSGLFDCFDDFAICLCGTFCGLCLACQVASDMNESVCVPCCVPAPLTVLRTKWRTQNHIEGSIMNDCLLEACCGPCAHCQLAREVKQAKSAQAFNLN</sequence>
<keyword evidence="4" id="KW-1185">Reference proteome</keyword>
<evidence type="ECO:0000313" key="3">
    <source>
        <dbReference type="EMBL" id="GFO03994.1"/>
    </source>
</evidence>
<dbReference type="PANTHER" id="PTHR15907">
    <property type="entry name" value="DUF614 FAMILY PROTEIN-RELATED"/>
    <property type="match status" value="1"/>
</dbReference>